<feature type="repeat" description="WD" evidence="7">
    <location>
        <begin position="44"/>
        <end position="80"/>
    </location>
</feature>
<feature type="domain" description="WD repeat-containing protein 75 second beta-propeller" evidence="8">
    <location>
        <begin position="392"/>
        <end position="629"/>
    </location>
</feature>
<dbReference type="Gene3D" id="2.130.10.10">
    <property type="entry name" value="YVTN repeat-like/Quinoprotein amine dehydrogenase"/>
    <property type="match status" value="3"/>
</dbReference>
<organism evidence="9 10">
    <name type="scientific">Saponaria officinalis</name>
    <name type="common">Common soapwort</name>
    <name type="synonym">Lychnis saponaria</name>
    <dbReference type="NCBI Taxonomy" id="3572"/>
    <lineage>
        <taxon>Eukaryota</taxon>
        <taxon>Viridiplantae</taxon>
        <taxon>Streptophyta</taxon>
        <taxon>Embryophyta</taxon>
        <taxon>Tracheophyta</taxon>
        <taxon>Spermatophyta</taxon>
        <taxon>Magnoliopsida</taxon>
        <taxon>eudicotyledons</taxon>
        <taxon>Gunneridae</taxon>
        <taxon>Pentapetalae</taxon>
        <taxon>Caryophyllales</taxon>
        <taxon>Caryophyllaceae</taxon>
        <taxon>Caryophylleae</taxon>
        <taxon>Saponaria</taxon>
    </lineage>
</organism>
<protein>
    <recommendedName>
        <fullName evidence="8">WD repeat-containing protein 75 second beta-propeller domain-containing protein</fullName>
    </recommendedName>
</protein>
<evidence type="ECO:0000313" key="9">
    <source>
        <dbReference type="EMBL" id="KAK9691219.1"/>
    </source>
</evidence>
<keyword evidence="2" id="KW-0690">Ribosome biogenesis</keyword>
<evidence type="ECO:0000256" key="6">
    <source>
        <dbReference type="ARBA" id="ARBA00023242"/>
    </source>
</evidence>
<dbReference type="InterPro" id="IPR036322">
    <property type="entry name" value="WD40_repeat_dom_sf"/>
</dbReference>
<keyword evidence="3" id="KW-0698">rRNA processing</keyword>
<evidence type="ECO:0000256" key="5">
    <source>
        <dbReference type="ARBA" id="ARBA00022737"/>
    </source>
</evidence>
<comment type="caution">
    <text evidence="9">The sequence shown here is derived from an EMBL/GenBank/DDBJ whole genome shotgun (WGS) entry which is preliminary data.</text>
</comment>
<dbReference type="AlphaFoldDB" id="A0AAW1IMF7"/>
<dbReference type="PROSITE" id="PS50294">
    <property type="entry name" value="WD_REPEATS_REGION"/>
    <property type="match status" value="1"/>
</dbReference>
<dbReference type="PROSITE" id="PS50082">
    <property type="entry name" value="WD_REPEATS_2"/>
    <property type="match status" value="2"/>
</dbReference>
<comment type="subcellular location">
    <subcellularLocation>
        <location evidence="1">Nucleus</location>
        <location evidence="1">Nucleolus</location>
    </subcellularLocation>
</comment>
<reference evidence="9" key="1">
    <citation type="submission" date="2024-03" db="EMBL/GenBank/DDBJ databases">
        <title>WGS assembly of Saponaria officinalis var. Norfolk2.</title>
        <authorList>
            <person name="Jenkins J."/>
            <person name="Shu S."/>
            <person name="Grimwood J."/>
            <person name="Barry K."/>
            <person name="Goodstein D."/>
            <person name="Schmutz J."/>
            <person name="Leebens-Mack J."/>
            <person name="Osbourn A."/>
        </authorList>
    </citation>
    <scope>NUCLEOTIDE SEQUENCE [LARGE SCALE GENOMIC DNA]</scope>
    <source>
        <strain evidence="9">JIC</strain>
    </source>
</reference>
<dbReference type="InterPro" id="IPR001680">
    <property type="entry name" value="WD40_rpt"/>
</dbReference>
<dbReference type="Pfam" id="PF23769">
    <property type="entry name" value="Beta-prop_WDR75_2nd"/>
    <property type="match status" value="1"/>
</dbReference>
<evidence type="ECO:0000259" key="8">
    <source>
        <dbReference type="Pfam" id="PF23769"/>
    </source>
</evidence>
<keyword evidence="10" id="KW-1185">Reference proteome</keyword>
<dbReference type="PANTHER" id="PTHR45176:SF1">
    <property type="entry name" value="TRANSDUCIN FAMILY PROTEIN _ WD-40 REPEAT FAMILY PROTEIN-RELATED"/>
    <property type="match status" value="1"/>
</dbReference>
<evidence type="ECO:0000256" key="4">
    <source>
        <dbReference type="ARBA" id="ARBA00022574"/>
    </source>
</evidence>
<evidence type="ECO:0000256" key="1">
    <source>
        <dbReference type="ARBA" id="ARBA00004604"/>
    </source>
</evidence>
<name>A0AAW1IMF7_SAPOF</name>
<dbReference type="Pfam" id="PF23869">
    <property type="entry name" value="Beta-prop_WDR75_1st"/>
    <property type="match status" value="2"/>
</dbReference>
<accession>A0AAW1IMF7</accession>
<dbReference type="InterPro" id="IPR057644">
    <property type="entry name" value="Beta-prop_WDR75_2nd"/>
</dbReference>
<feature type="repeat" description="WD" evidence="7">
    <location>
        <begin position="275"/>
        <end position="316"/>
    </location>
</feature>
<dbReference type="EMBL" id="JBDFQZ010000009">
    <property type="protein sequence ID" value="KAK9691219.1"/>
    <property type="molecule type" value="Genomic_DNA"/>
</dbReference>
<keyword evidence="5" id="KW-0677">Repeat</keyword>
<dbReference type="PANTHER" id="PTHR45176">
    <property type="entry name" value="TRANSDUCIN FAMILY PROTEIN / WD-40 REPEAT FAMILY PROTEIN-RELATED"/>
    <property type="match status" value="1"/>
</dbReference>
<dbReference type="InterPro" id="IPR015943">
    <property type="entry name" value="WD40/YVTN_repeat-like_dom_sf"/>
</dbReference>
<keyword evidence="6" id="KW-0539">Nucleus</keyword>
<keyword evidence="4 7" id="KW-0853">WD repeat</keyword>
<evidence type="ECO:0000256" key="3">
    <source>
        <dbReference type="ARBA" id="ARBA00022552"/>
    </source>
</evidence>
<sequence length="801" mass="88263">MIHGGRSYVSSAPAVSNDAKRVLLCTGNTVSIFSLSTALLINELEGHQALVTSVVVLPNKNKLIHYCWTSSLDGTIRLWDFLGLALMQTVDIKLPVFSMVIPSVLSTQEVKDSKRVNVFAYICVEDISDPGDKPKPLPFQIRKCNLTMSKLVRGFVLKETEQPEFLTSSPSGEFLGMHIRRTLHIWSVPSLESKDPTTKKVRLHHTKNYTCVAFHPNKSIVAAGDITGRILVWRGVGRRTFPVSDWKTKGSLKNKREEERPGVRGDDDAESCTTWHWHSSEVKFLSFSSDGAHLYSGGYEGVLVLWHLDTGKKNFLPSIASPLLYFVHTPDPTLSVISCADNQVHILKMTSLEILKTISGIKLPSSFPEMWNGATSGFYFDRSAGLVALPTENYRIQFYSLFDDREVSEVQVCQRNFHPSDDITVVVSLVALSPDGSMMTTVETRVPEAGVGGLICLKFWVSESQKKDFDLSTVVYEPHRDSAISAVAFRPGCKMVVSSSYGGDFKIWVDNGTSKSNRNSGWVCHSVGSYKGQPMTAAAFSADGSVLAVAAETMITLWDPDRNYLVGVMGETQTPISNLSFVGKSEYVVSSSQGSRPQLSLWCSSKLIKSWSYNLSIEAIACMENDPCFAVLTLLPASGSADISSYVPDDGVILLFDVSSPVPVATWLARKGKDGGLAFVQPNQMEENSDGKLPSALLAYINSDHEYLIFDPLRKEQHEISLSRKKEIMDLEETGRSGYASIFGELAEFVPKKTSQAPIVVASERPWETIFSGPSHTLPPLTKLCSDFLESLLEKRDAAKS</sequence>
<evidence type="ECO:0000256" key="7">
    <source>
        <dbReference type="PROSITE-ProRule" id="PRU00221"/>
    </source>
</evidence>
<dbReference type="SUPFAM" id="SSF50978">
    <property type="entry name" value="WD40 repeat-like"/>
    <property type="match status" value="2"/>
</dbReference>
<dbReference type="Proteomes" id="UP001443914">
    <property type="component" value="Unassembled WGS sequence"/>
</dbReference>
<proteinExistence type="predicted"/>
<dbReference type="SMART" id="SM00320">
    <property type="entry name" value="WD40"/>
    <property type="match status" value="6"/>
</dbReference>
<evidence type="ECO:0000313" key="10">
    <source>
        <dbReference type="Proteomes" id="UP001443914"/>
    </source>
</evidence>
<gene>
    <name evidence="9" type="ORF">RND81_09G183500</name>
</gene>
<evidence type="ECO:0000256" key="2">
    <source>
        <dbReference type="ARBA" id="ARBA00022517"/>
    </source>
</evidence>